<dbReference type="AlphaFoldDB" id="A0A1G5GC23"/>
<evidence type="ECO:0000313" key="3">
    <source>
        <dbReference type="Proteomes" id="UP000198870"/>
    </source>
</evidence>
<sequence length="66" mass="7502">MTIFALIANTIQFFIAILLLTELSSPWGDRDIFLIFVMLVVPALNLMCFLPVSEKRKDKAGFISMH</sequence>
<gene>
    <name evidence="2" type="ORF">SAMN05216233_11076</name>
</gene>
<name>A0A1G5GC23_9BACT</name>
<dbReference type="RefSeq" id="WP_092211355.1">
    <property type="nucleotide sequence ID" value="NZ_FMUX01000010.1"/>
</dbReference>
<keyword evidence="1" id="KW-0472">Membrane</keyword>
<keyword evidence="1" id="KW-1133">Transmembrane helix</keyword>
<keyword evidence="1" id="KW-0812">Transmembrane</keyword>
<protein>
    <submittedName>
        <fullName evidence="2">Uncharacterized protein</fullName>
    </submittedName>
</protein>
<dbReference type="Proteomes" id="UP000198870">
    <property type="component" value="Unassembled WGS sequence"/>
</dbReference>
<keyword evidence="3" id="KW-1185">Reference proteome</keyword>
<organism evidence="2 3">
    <name type="scientific">Desulfoluna spongiiphila</name>
    <dbReference type="NCBI Taxonomy" id="419481"/>
    <lineage>
        <taxon>Bacteria</taxon>
        <taxon>Pseudomonadati</taxon>
        <taxon>Thermodesulfobacteriota</taxon>
        <taxon>Desulfobacteria</taxon>
        <taxon>Desulfobacterales</taxon>
        <taxon>Desulfolunaceae</taxon>
        <taxon>Desulfoluna</taxon>
    </lineage>
</organism>
<evidence type="ECO:0000256" key="1">
    <source>
        <dbReference type="SAM" id="Phobius"/>
    </source>
</evidence>
<feature type="transmembrane region" description="Helical" evidence="1">
    <location>
        <begin position="32"/>
        <end position="52"/>
    </location>
</feature>
<reference evidence="2 3" key="1">
    <citation type="submission" date="2016-10" db="EMBL/GenBank/DDBJ databases">
        <authorList>
            <person name="de Groot N.N."/>
        </authorList>
    </citation>
    <scope>NUCLEOTIDE SEQUENCE [LARGE SCALE GENOMIC DNA]</scope>
    <source>
        <strain evidence="2 3">AA1</strain>
    </source>
</reference>
<feature type="transmembrane region" description="Helical" evidence="1">
    <location>
        <begin position="7"/>
        <end position="26"/>
    </location>
</feature>
<evidence type="ECO:0000313" key="2">
    <source>
        <dbReference type="EMBL" id="SCY49156.1"/>
    </source>
</evidence>
<accession>A0A1G5GC23</accession>
<dbReference type="EMBL" id="FMUX01000010">
    <property type="protein sequence ID" value="SCY49156.1"/>
    <property type="molecule type" value="Genomic_DNA"/>
</dbReference>
<proteinExistence type="predicted"/>